<proteinExistence type="predicted"/>
<reference evidence="1" key="1">
    <citation type="submission" date="2019-04" db="EMBL/GenBank/DDBJ databases">
        <title>Whole genome sequencing of cave bacteria.</title>
        <authorList>
            <person name="Gan H.M."/>
            <person name="Barton H."/>
            <person name="Savka M.A."/>
        </authorList>
    </citation>
    <scope>NUCLEOTIDE SEQUENCE [LARGE SCALE GENOMIC DNA]</scope>
    <source>
        <strain evidence="1">LC387</strain>
    </source>
</reference>
<sequence>MKFRKWIGLAVLLAALVIGERIYLYRPDHKYRLTVEVETPGGVRPASGVFSVHPNRAYGGSGSGPAGPRVKGDAVFVDLGNGRNLAMLLLHGINPAETDGMSYLPMRAFAAAGRRIDFRDVKRQIDSVPVAGELIPTLVTFADVANPASARAVDPANLAAAFGQGFRLRGMSLQIVPSGLWPLDFGGVLGEPVTRQIQTQLPWSNDPVKAAAALNAAGIVAVPPADAGFSPVQAFRRE</sequence>
<protein>
    <submittedName>
        <fullName evidence="1">Uncharacterized protein</fullName>
    </submittedName>
</protein>
<organism evidence="1 2">
    <name type="scientific">Afipia massiliensis</name>
    <dbReference type="NCBI Taxonomy" id="211460"/>
    <lineage>
        <taxon>Bacteria</taxon>
        <taxon>Pseudomonadati</taxon>
        <taxon>Pseudomonadota</taxon>
        <taxon>Alphaproteobacteria</taxon>
        <taxon>Hyphomicrobiales</taxon>
        <taxon>Nitrobacteraceae</taxon>
        <taxon>Afipia</taxon>
    </lineage>
</organism>
<dbReference type="OrthoDB" id="7428686at2"/>
<name>A0A4V6BFE2_9BRAD</name>
<keyword evidence="2" id="KW-1185">Reference proteome</keyword>
<dbReference type="RefSeq" id="WP_137325231.1">
    <property type="nucleotide sequence ID" value="NZ_LBIA02000001.1"/>
</dbReference>
<evidence type="ECO:0000313" key="1">
    <source>
        <dbReference type="EMBL" id="TKT72963.1"/>
    </source>
</evidence>
<dbReference type="AlphaFoldDB" id="A0A4V6BFE2"/>
<comment type="caution">
    <text evidence="1">The sequence shown here is derived from an EMBL/GenBank/DDBJ whole genome shotgun (WGS) entry which is preliminary data.</text>
</comment>
<accession>A0A4V6BFE2</accession>
<evidence type="ECO:0000313" key="2">
    <source>
        <dbReference type="Proteomes" id="UP000034832"/>
    </source>
</evidence>
<gene>
    <name evidence="1" type="ORF">YH63_016890</name>
</gene>
<dbReference type="EMBL" id="LBIA02000001">
    <property type="protein sequence ID" value="TKT72963.1"/>
    <property type="molecule type" value="Genomic_DNA"/>
</dbReference>
<dbReference type="Proteomes" id="UP000034832">
    <property type="component" value="Unassembled WGS sequence"/>
</dbReference>